<dbReference type="InterPro" id="IPR036770">
    <property type="entry name" value="Ankyrin_rpt-contain_sf"/>
</dbReference>
<dbReference type="PANTHER" id="PTHR24171:SF8">
    <property type="entry name" value="BRCA1-ASSOCIATED RING DOMAIN PROTEIN 1"/>
    <property type="match status" value="1"/>
</dbReference>
<dbReference type="Gene3D" id="1.25.40.20">
    <property type="entry name" value="Ankyrin repeat-containing domain"/>
    <property type="match status" value="1"/>
</dbReference>
<dbReference type="SMART" id="SM00248">
    <property type="entry name" value="ANK"/>
    <property type="match status" value="3"/>
</dbReference>
<dbReference type="SUPFAM" id="SSF48403">
    <property type="entry name" value="Ankyrin repeat"/>
    <property type="match status" value="1"/>
</dbReference>
<dbReference type="GO" id="GO:0085020">
    <property type="term" value="P:protein K6-linked ubiquitination"/>
    <property type="evidence" value="ECO:0007669"/>
    <property type="project" value="TreeGrafter"/>
</dbReference>
<evidence type="ECO:0000313" key="6">
    <source>
        <dbReference type="Proteomes" id="UP000596742"/>
    </source>
</evidence>
<evidence type="ECO:0000256" key="1">
    <source>
        <dbReference type="ARBA" id="ARBA00022737"/>
    </source>
</evidence>
<keyword evidence="2 3" id="KW-0040">ANK repeat</keyword>
<organism evidence="5 6">
    <name type="scientific">Mytilus galloprovincialis</name>
    <name type="common">Mediterranean mussel</name>
    <dbReference type="NCBI Taxonomy" id="29158"/>
    <lineage>
        <taxon>Eukaryota</taxon>
        <taxon>Metazoa</taxon>
        <taxon>Spiralia</taxon>
        <taxon>Lophotrochozoa</taxon>
        <taxon>Mollusca</taxon>
        <taxon>Bivalvia</taxon>
        <taxon>Autobranchia</taxon>
        <taxon>Pteriomorphia</taxon>
        <taxon>Mytilida</taxon>
        <taxon>Mytiloidea</taxon>
        <taxon>Mytilidae</taxon>
        <taxon>Mytilinae</taxon>
        <taxon>Mytilus</taxon>
    </lineage>
</organism>
<dbReference type="PROSITE" id="PS50088">
    <property type="entry name" value="ANK_REPEAT"/>
    <property type="match status" value="1"/>
</dbReference>
<dbReference type="Proteomes" id="UP000596742">
    <property type="component" value="Unassembled WGS sequence"/>
</dbReference>
<dbReference type="GO" id="GO:0004842">
    <property type="term" value="F:ubiquitin-protein transferase activity"/>
    <property type="evidence" value="ECO:0007669"/>
    <property type="project" value="TreeGrafter"/>
</dbReference>
<feature type="repeat" description="ANK" evidence="3">
    <location>
        <begin position="531"/>
        <end position="563"/>
    </location>
</feature>
<keyword evidence="1" id="KW-0677">Repeat</keyword>
<name>A0A8B6GTT1_MYTGA</name>
<accession>A0A8B6GTT1</accession>
<dbReference type="PROSITE" id="PS50297">
    <property type="entry name" value="ANK_REP_REGION"/>
    <property type="match status" value="1"/>
</dbReference>
<dbReference type="OrthoDB" id="6163133at2759"/>
<dbReference type="EMBL" id="UYJE01008982">
    <property type="protein sequence ID" value="VDI69051.1"/>
    <property type="molecule type" value="Genomic_DNA"/>
</dbReference>
<proteinExistence type="predicted"/>
<dbReference type="GO" id="GO:0070531">
    <property type="term" value="C:BRCA1-A complex"/>
    <property type="evidence" value="ECO:0007669"/>
    <property type="project" value="TreeGrafter"/>
</dbReference>
<sequence length="597" mass="69185">MASIPPEEENYVRMSLLLSGICPRAARIFFDNEFAPVGLAASLKKESYTLTDLKKTNRINQSQWNLLFPRAPGRIKHTLESWKQNDDNMFISTRAAKHVLNCVKKNNCVLIVASSGVGKTCTLRHVALQMAKHEYEVLTVTDPSDIVKFHNPSKKMLFTVDDLCGKLSVEQCDISSWDAVIGDIQNILEQNNTKIIAACRLQVYKDDQFRSLSIFKSCVCNLLSENMCLSETEKQSIAELYLKEKHTEIKNFLNMYDCFPLLCKQYYEDPTLNVKDFFQNPFSVYEDEIDELLKKGKYTKYCVLALCVMFNNQLQFQILTEDVSEEVSTIIKNTCEACRLNRETSKFLLRDELESLTDTFTTKDQNIYKIMNNRIFDFLTYYFGKHMLKCLIKNANSGLIKDRFLLHRQDEIDKFIITVPQEYHEMFIQRMIEDWSKGKVTDVFSNINMKVPQFRQQLLFNLNKLNLTYQRQLANTFDIRTPRENTDDAEKDDAHDDDYDTVLLKCCRIGDASFVRWCLYLGVGTNKCNYYGQSPLMKACKHGQIEIVKLLLHNGADFNKCDDYNQSPVMMASAYGHTEIETLLLQCIRQTIVKNKT</sequence>
<reference evidence="5" key="1">
    <citation type="submission" date="2018-11" db="EMBL/GenBank/DDBJ databases">
        <authorList>
            <person name="Alioto T."/>
            <person name="Alioto T."/>
        </authorList>
    </citation>
    <scope>NUCLEOTIDE SEQUENCE</scope>
</reference>
<dbReference type="InterPro" id="IPR049050">
    <property type="entry name" value="nSTAND3"/>
</dbReference>
<evidence type="ECO:0000256" key="2">
    <source>
        <dbReference type="ARBA" id="ARBA00023043"/>
    </source>
</evidence>
<dbReference type="Pfam" id="PF12796">
    <property type="entry name" value="Ank_2"/>
    <property type="match status" value="1"/>
</dbReference>
<keyword evidence="6" id="KW-1185">Reference proteome</keyword>
<evidence type="ECO:0000256" key="3">
    <source>
        <dbReference type="PROSITE-ProRule" id="PRU00023"/>
    </source>
</evidence>
<dbReference type="AlphaFoldDB" id="A0A8B6GTT1"/>
<dbReference type="InterPro" id="IPR002110">
    <property type="entry name" value="Ankyrin_rpt"/>
</dbReference>
<dbReference type="GO" id="GO:0031436">
    <property type="term" value="C:BRCA1-BARD1 complex"/>
    <property type="evidence" value="ECO:0007669"/>
    <property type="project" value="TreeGrafter"/>
</dbReference>
<dbReference type="Pfam" id="PF20720">
    <property type="entry name" value="nSTAND3"/>
    <property type="match status" value="1"/>
</dbReference>
<evidence type="ECO:0000259" key="4">
    <source>
        <dbReference type="Pfam" id="PF20720"/>
    </source>
</evidence>
<dbReference type="SUPFAM" id="SSF52540">
    <property type="entry name" value="P-loop containing nucleoside triphosphate hydrolases"/>
    <property type="match status" value="1"/>
</dbReference>
<dbReference type="PANTHER" id="PTHR24171">
    <property type="entry name" value="ANKYRIN REPEAT DOMAIN-CONTAINING PROTEIN 39-RELATED"/>
    <property type="match status" value="1"/>
</dbReference>
<evidence type="ECO:0000313" key="5">
    <source>
        <dbReference type="EMBL" id="VDI69051.1"/>
    </source>
</evidence>
<dbReference type="Gene3D" id="3.40.50.300">
    <property type="entry name" value="P-loop containing nucleotide triphosphate hydrolases"/>
    <property type="match status" value="1"/>
</dbReference>
<gene>
    <name evidence="5" type="ORF">MGAL_10B041365</name>
</gene>
<feature type="domain" description="Novel STAND NTPase 3" evidence="4">
    <location>
        <begin position="90"/>
        <end position="243"/>
    </location>
</feature>
<dbReference type="InterPro" id="IPR027417">
    <property type="entry name" value="P-loop_NTPase"/>
</dbReference>
<protein>
    <recommendedName>
        <fullName evidence="4">Novel STAND NTPase 3 domain-containing protein</fullName>
    </recommendedName>
</protein>
<comment type="caution">
    <text evidence="5">The sequence shown here is derived from an EMBL/GenBank/DDBJ whole genome shotgun (WGS) entry which is preliminary data.</text>
</comment>